<keyword evidence="5" id="KW-1185">Reference proteome</keyword>
<dbReference type="InterPro" id="IPR003594">
    <property type="entry name" value="HATPase_dom"/>
</dbReference>
<keyword evidence="4" id="KW-0547">Nucleotide-binding</keyword>
<sequence length="149" mass="16099">MNTVEISFSFTPAAAYVRAARLVAADVASQSGVDAMSRDEIQQATGEACTRAILRHRQAHLKDLVHVGFSIGDHFMVKVTDNAQDSRTPVLQPGDHLPPATEDSSSEDLTLVVLSNLVADFRVTPGDGERGSTVLMRWPLRAKDSPDAE</sequence>
<evidence type="ECO:0000256" key="1">
    <source>
        <dbReference type="ARBA" id="ARBA00022527"/>
    </source>
</evidence>
<keyword evidence="4" id="KW-0067">ATP-binding</keyword>
<comment type="caution">
    <text evidence="4">The sequence shown here is derived from an EMBL/GenBank/DDBJ whole genome shotgun (WGS) entry which is preliminary data.</text>
</comment>
<organism evidence="4 5">
    <name type="scientific">Salininema proteolyticum</name>
    <dbReference type="NCBI Taxonomy" id="1607685"/>
    <lineage>
        <taxon>Bacteria</taxon>
        <taxon>Bacillati</taxon>
        <taxon>Actinomycetota</taxon>
        <taxon>Actinomycetes</taxon>
        <taxon>Glycomycetales</taxon>
        <taxon>Glycomycetaceae</taxon>
        <taxon>Salininema</taxon>
    </lineage>
</organism>
<dbReference type="GO" id="GO:0005524">
    <property type="term" value="F:ATP binding"/>
    <property type="evidence" value="ECO:0007669"/>
    <property type="project" value="UniProtKB-KW"/>
</dbReference>
<feature type="domain" description="Histidine kinase/HSP90-like ATPase" evidence="3">
    <location>
        <begin position="11"/>
        <end position="138"/>
    </location>
</feature>
<dbReference type="EC" id="2.7.13.3" evidence="4"/>
<dbReference type="PANTHER" id="PTHR35526:SF3">
    <property type="entry name" value="ANTI-SIGMA-F FACTOR RSBW"/>
    <property type="match status" value="1"/>
</dbReference>
<dbReference type="RefSeq" id="WP_380623865.1">
    <property type="nucleotide sequence ID" value="NZ_JBHSDK010000028.1"/>
</dbReference>
<feature type="region of interest" description="Disordered" evidence="2">
    <location>
        <begin position="86"/>
        <end position="106"/>
    </location>
</feature>
<accession>A0ABV8U3G6</accession>
<dbReference type="EMBL" id="JBHSDK010000028">
    <property type="protein sequence ID" value="MFC4337173.1"/>
    <property type="molecule type" value="Genomic_DNA"/>
</dbReference>
<dbReference type="Pfam" id="PF13581">
    <property type="entry name" value="HATPase_c_2"/>
    <property type="match status" value="1"/>
</dbReference>
<dbReference type="InterPro" id="IPR050267">
    <property type="entry name" value="Anti-sigma-factor_SerPK"/>
</dbReference>
<evidence type="ECO:0000259" key="3">
    <source>
        <dbReference type="Pfam" id="PF13581"/>
    </source>
</evidence>
<proteinExistence type="predicted"/>
<reference evidence="5" key="1">
    <citation type="journal article" date="2019" name="Int. J. Syst. Evol. Microbiol.">
        <title>The Global Catalogue of Microorganisms (GCM) 10K type strain sequencing project: providing services to taxonomists for standard genome sequencing and annotation.</title>
        <authorList>
            <consortium name="The Broad Institute Genomics Platform"/>
            <consortium name="The Broad Institute Genome Sequencing Center for Infectious Disease"/>
            <person name="Wu L."/>
            <person name="Ma J."/>
        </authorList>
    </citation>
    <scope>NUCLEOTIDE SEQUENCE [LARGE SCALE GENOMIC DNA]</scope>
    <source>
        <strain evidence="5">IBRC-M 10908</strain>
    </source>
</reference>
<keyword evidence="1" id="KW-0723">Serine/threonine-protein kinase</keyword>
<keyword evidence="4" id="KW-0808">Transferase</keyword>
<evidence type="ECO:0000256" key="2">
    <source>
        <dbReference type="SAM" id="MobiDB-lite"/>
    </source>
</evidence>
<name>A0ABV8U3G6_9ACTN</name>
<dbReference type="PANTHER" id="PTHR35526">
    <property type="entry name" value="ANTI-SIGMA-F FACTOR RSBW-RELATED"/>
    <property type="match status" value="1"/>
</dbReference>
<evidence type="ECO:0000313" key="5">
    <source>
        <dbReference type="Proteomes" id="UP001595823"/>
    </source>
</evidence>
<evidence type="ECO:0000313" key="4">
    <source>
        <dbReference type="EMBL" id="MFC4337173.1"/>
    </source>
</evidence>
<dbReference type="GO" id="GO:0004673">
    <property type="term" value="F:protein histidine kinase activity"/>
    <property type="evidence" value="ECO:0007669"/>
    <property type="project" value="UniProtKB-EC"/>
</dbReference>
<dbReference type="Gene3D" id="3.30.565.10">
    <property type="entry name" value="Histidine kinase-like ATPase, C-terminal domain"/>
    <property type="match status" value="1"/>
</dbReference>
<protein>
    <submittedName>
        <fullName evidence="4">ATP-binding protein</fullName>
        <ecNumber evidence="4">2.7.13.3</ecNumber>
    </submittedName>
</protein>
<dbReference type="Proteomes" id="UP001595823">
    <property type="component" value="Unassembled WGS sequence"/>
</dbReference>
<gene>
    <name evidence="4" type="ORF">ACFPET_18380</name>
</gene>
<keyword evidence="1" id="KW-0418">Kinase</keyword>
<dbReference type="InterPro" id="IPR036890">
    <property type="entry name" value="HATPase_C_sf"/>
</dbReference>